<reference evidence="3" key="1">
    <citation type="submission" date="2017-02" db="UniProtKB">
        <authorList>
            <consortium name="WormBaseParasite"/>
        </authorList>
    </citation>
    <scope>IDENTIFICATION</scope>
</reference>
<keyword evidence="2" id="KW-1185">Reference proteome</keyword>
<evidence type="ECO:0000313" key="2">
    <source>
        <dbReference type="Proteomes" id="UP000046393"/>
    </source>
</evidence>
<dbReference type="Proteomes" id="UP000046393">
    <property type="component" value="Unplaced"/>
</dbReference>
<dbReference type="InterPro" id="IPR013087">
    <property type="entry name" value="Znf_C2H2_type"/>
</dbReference>
<dbReference type="Gene3D" id="3.30.160.60">
    <property type="entry name" value="Classic Zinc Finger"/>
    <property type="match status" value="1"/>
</dbReference>
<evidence type="ECO:0000313" key="3">
    <source>
        <dbReference type="WBParaSite" id="SMUV_0000124701-mRNA-1"/>
    </source>
</evidence>
<dbReference type="WBParaSite" id="SMUV_0000124701-mRNA-1">
    <property type="protein sequence ID" value="SMUV_0000124701-mRNA-1"/>
    <property type="gene ID" value="SMUV_0000124701"/>
</dbReference>
<sequence length="444" mass="50172">MILTSADQPNLLLKESINLCKMDFTQQQQALLIYQQQQAILNEYLRLLQILNLPSSSSFQSASFPTLQLPSEILQSPELLAPFIQQQQKAAALSQDLFKSKLGTAGYANNAFGKLDCGQTFVVPHEEHCSVSLTEQLEESKVVKRVIDKSEILRPKSSSYGFNKLISLPGTSQSSPKIQLLKSEASPLNSAVLSPASSDSKRRLVNKDKTVVDDEVVYVDVESVEDKNYAKGQRKAHIEFYRKLKALRQREKILECQLCHSKIENQEHSIRAHVHSHSDTALYRCKLCGAGSKEQSAMFSHTKRYHPTKMNFGFEDCRDMSSLSDILHKCFPRITPKSRVEYNEIVDRIWKKVETSSLTGVTCAICSNNVQAQRSSISRHVHCHPYYRCKHCKLMCAEQAEILCHFATAHKGTEPKIHKDYNVCATADVMVSVLKKCFPSFVKQ</sequence>
<dbReference type="SMART" id="SM00355">
    <property type="entry name" value="ZnF_C2H2"/>
    <property type="match status" value="4"/>
</dbReference>
<organism evidence="2 3">
    <name type="scientific">Syphacia muris</name>
    <dbReference type="NCBI Taxonomy" id="451379"/>
    <lineage>
        <taxon>Eukaryota</taxon>
        <taxon>Metazoa</taxon>
        <taxon>Ecdysozoa</taxon>
        <taxon>Nematoda</taxon>
        <taxon>Chromadorea</taxon>
        <taxon>Rhabditida</taxon>
        <taxon>Spirurina</taxon>
        <taxon>Oxyuridomorpha</taxon>
        <taxon>Oxyuroidea</taxon>
        <taxon>Oxyuridae</taxon>
        <taxon>Syphacia</taxon>
    </lineage>
</organism>
<protein>
    <submittedName>
        <fullName evidence="3">C2H2-type domain-containing protein</fullName>
    </submittedName>
</protein>
<accession>A0A0N5AAS1</accession>
<name>A0A0N5AAS1_9BILA</name>
<dbReference type="AlphaFoldDB" id="A0A0N5AAS1"/>
<evidence type="ECO:0000259" key="1">
    <source>
        <dbReference type="PROSITE" id="PS00028"/>
    </source>
</evidence>
<feature type="domain" description="C2H2-type" evidence="1">
    <location>
        <begin position="389"/>
        <end position="410"/>
    </location>
</feature>
<proteinExistence type="predicted"/>
<dbReference type="PROSITE" id="PS00028">
    <property type="entry name" value="ZINC_FINGER_C2H2_1"/>
    <property type="match status" value="1"/>
</dbReference>